<dbReference type="EMBL" id="CP093313">
    <property type="protein sequence ID" value="UWZ82506.1"/>
    <property type="molecule type" value="Genomic_DNA"/>
</dbReference>
<name>A0A9J7BL63_9BACT</name>
<keyword evidence="3" id="KW-1185">Reference proteome</keyword>
<protein>
    <submittedName>
        <fullName evidence="2">Cupin domain-containing protein</fullName>
    </submittedName>
</protein>
<dbReference type="InterPro" id="IPR025979">
    <property type="entry name" value="ChrR-like_cupin_dom"/>
</dbReference>
<feature type="domain" description="ChrR-like cupin" evidence="1">
    <location>
        <begin position="32"/>
        <end position="146"/>
    </location>
</feature>
<dbReference type="RefSeq" id="WP_260791690.1">
    <property type="nucleotide sequence ID" value="NZ_CP093313.1"/>
</dbReference>
<accession>A0A9J7BL63</accession>
<dbReference type="CDD" id="cd06989">
    <property type="entry name" value="cupin_DRT102"/>
    <property type="match status" value="1"/>
</dbReference>
<dbReference type="InterPro" id="IPR011051">
    <property type="entry name" value="RmlC_Cupin_sf"/>
</dbReference>
<dbReference type="KEGG" id="orp:MOP44_18240"/>
<sequence>MKGITRVLTASAVLCAGSLFVLHSQSQKHVLDNPDMVSWGPAPPLIPPGAQIAVLSGNPMASGPYSIRLKFPANYAIAAHSHPTDENVVIVSGALTFGMGDKLMKDSAQNKTMPVGGYALMPANMNHYAFTTDQETTIILFGQGPVEFKYVNPADDPRNAKGAMK</sequence>
<dbReference type="Proteomes" id="UP001059380">
    <property type="component" value="Chromosome"/>
</dbReference>
<reference evidence="2" key="1">
    <citation type="submission" date="2021-04" db="EMBL/GenBank/DDBJ databases">
        <title>Phylogenetic analysis of Acidobacteriaceae.</title>
        <authorList>
            <person name="Qiu L."/>
            <person name="Zhang Q."/>
        </authorList>
    </citation>
    <scope>NUCLEOTIDE SEQUENCE</scope>
    <source>
        <strain evidence="2">DSM 25168</strain>
    </source>
</reference>
<dbReference type="SUPFAM" id="SSF51182">
    <property type="entry name" value="RmlC-like cupins"/>
    <property type="match status" value="1"/>
</dbReference>
<evidence type="ECO:0000313" key="2">
    <source>
        <dbReference type="EMBL" id="UWZ82506.1"/>
    </source>
</evidence>
<proteinExistence type="predicted"/>
<dbReference type="Pfam" id="PF12973">
    <property type="entry name" value="Cupin_7"/>
    <property type="match status" value="1"/>
</dbReference>
<dbReference type="InterPro" id="IPR014710">
    <property type="entry name" value="RmlC-like_jellyroll"/>
</dbReference>
<evidence type="ECO:0000313" key="3">
    <source>
        <dbReference type="Proteomes" id="UP001059380"/>
    </source>
</evidence>
<organism evidence="2 3">
    <name type="scientific">Occallatibacter riparius</name>
    <dbReference type="NCBI Taxonomy" id="1002689"/>
    <lineage>
        <taxon>Bacteria</taxon>
        <taxon>Pseudomonadati</taxon>
        <taxon>Acidobacteriota</taxon>
        <taxon>Terriglobia</taxon>
        <taxon>Terriglobales</taxon>
        <taxon>Acidobacteriaceae</taxon>
        <taxon>Occallatibacter</taxon>
    </lineage>
</organism>
<dbReference type="AlphaFoldDB" id="A0A9J7BL63"/>
<evidence type="ECO:0000259" key="1">
    <source>
        <dbReference type="Pfam" id="PF12973"/>
    </source>
</evidence>
<dbReference type="Gene3D" id="2.60.120.10">
    <property type="entry name" value="Jelly Rolls"/>
    <property type="match status" value="1"/>
</dbReference>
<gene>
    <name evidence="2" type="ORF">MOP44_18240</name>
</gene>